<dbReference type="Proteomes" id="UP000028045">
    <property type="component" value="Unassembled WGS sequence"/>
</dbReference>
<evidence type="ECO:0000256" key="3">
    <source>
        <dbReference type="ARBA" id="ARBA00023125"/>
    </source>
</evidence>
<dbReference type="SUPFAM" id="SSF57701">
    <property type="entry name" value="Zn2/Cys6 DNA-binding domain"/>
    <property type="match status" value="1"/>
</dbReference>
<comment type="subcellular location">
    <subcellularLocation>
        <location evidence="1">Nucleus</location>
    </subcellularLocation>
</comment>
<evidence type="ECO:0000256" key="6">
    <source>
        <dbReference type="SAM" id="MobiDB-lite"/>
    </source>
</evidence>
<keyword evidence="5" id="KW-0539">Nucleus</keyword>
<dbReference type="GO" id="GO:0008270">
    <property type="term" value="F:zinc ion binding"/>
    <property type="evidence" value="ECO:0007669"/>
    <property type="project" value="InterPro"/>
</dbReference>
<feature type="compositionally biased region" description="Polar residues" evidence="6">
    <location>
        <begin position="527"/>
        <end position="545"/>
    </location>
</feature>
<evidence type="ECO:0000256" key="2">
    <source>
        <dbReference type="ARBA" id="ARBA00023015"/>
    </source>
</evidence>
<feature type="region of interest" description="Disordered" evidence="6">
    <location>
        <begin position="132"/>
        <end position="153"/>
    </location>
</feature>
<dbReference type="EMBL" id="KL647490">
    <property type="protein sequence ID" value="KEY74777.1"/>
    <property type="molecule type" value="Genomic_DNA"/>
</dbReference>
<dbReference type="HOGENOM" id="CLU_009239_1_0_1"/>
<dbReference type="InterPro" id="IPR036864">
    <property type="entry name" value="Zn2-C6_fun-type_DNA-bd_sf"/>
</dbReference>
<protein>
    <recommendedName>
        <fullName evidence="7">Zn(2)-C6 fungal-type domain-containing protein</fullName>
    </recommendedName>
</protein>
<evidence type="ECO:0000313" key="8">
    <source>
        <dbReference type="EMBL" id="KEY74777.1"/>
    </source>
</evidence>
<sequence>MASPDQDQEVSIAGSTPISKVSSCEPATSHSRTKRPSESMLECPSDLSTRNRRKAAKVSRACDYCKNKKIKCTGTIPCDLCAKKGFVCQYEAQYRRGRPLKPQVVQTPTSQGQVPNSTDCIPEYTTGIPITWVPSRGKPPNVPTSPETSQPLMRAGDAPFPTTRTGQELLFVNPEQARELFNFYFDECVVTYRLLNQQQCLTHFHTVLENFQNNNPLHHGIGHGRAAIVVSILAIASFRQHKTIHSSSLETQSFTLKLSEQYFAASLHMTEAETGLPQLESVQARILQVLYLLQSSRMNQAWVNDEDMTSNGPGLSEPQMDCHVDSMIFHARIAQIVDTTSREVYPTRSISEADRLAAAQRITRQLQAWRQELPIHLGNIRPSSLIPSFRRQATALKLAHCHAVMHANRPFLLDSGISKAAGLDDCVLQCLEAAKSALETIDGMLSNKSVPFCVLWWTPYVTFCALAVVYVWEIQQKALNVPNIESPSLFTLAERCQSHLASAVSCESASRRYSVIIEELRVEARQSSTTRARPRSQPRTSQNESLDTESNDCRNLEFSGDEFHPMFHEQYESHYPSMLNPMSQWQAADWLELDSSVRDQPKSPEIHMTDFYVRLLDYPSSFNS</sequence>
<keyword evidence="9" id="KW-1185">Reference proteome</keyword>
<dbReference type="GO" id="GO:0000981">
    <property type="term" value="F:DNA-binding transcription factor activity, RNA polymerase II-specific"/>
    <property type="evidence" value="ECO:0007669"/>
    <property type="project" value="InterPro"/>
</dbReference>
<name>A0A084BB48_STACB</name>
<evidence type="ECO:0000313" key="9">
    <source>
        <dbReference type="Proteomes" id="UP000028045"/>
    </source>
</evidence>
<dbReference type="GO" id="GO:0045944">
    <property type="term" value="P:positive regulation of transcription by RNA polymerase II"/>
    <property type="evidence" value="ECO:0007669"/>
    <property type="project" value="TreeGrafter"/>
</dbReference>
<organism evidence="8 9">
    <name type="scientific">Stachybotrys chartarum (strain CBS 109288 / IBT 7711)</name>
    <name type="common">Toxic black mold</name>
    <name type="synonym">Stilbospora chartarum</name>
    <dbReference type="NCBI Taxonomy" id="1280523"/>
    <lineage>
        <taxon>Eukaryota</taxon>
        <taxon>Fungi</taxon>
        <taxon>Dikarya</taxon>
        <taxon>Ascomycota</taxon>
        <taxon>Pezizomycotina</taxon>
        <taxon>Sordariomycetes</taxon>
        <taxon>Hypocreomycetidae</taxon>
        <taxon>Hypocreales</taxon>
        <taxon>Stachybotryaceae</taxon>
        <taxon>Stachybotrys</taxon>
    </lineage>
</organism>
<dbReference type="Pfam" id="PF00172">
    <property type="entry name" value="Zn_clus"/>
    <property type="match status" value="1"/>
</dbReference>
<dbReference type="PROSITE" id="PS00463">
    <property type="entry name" value="ZN2_CY6_FUNGAL_1"/>
    <property type="match status" value="1"/>
</dbReference>
<evidence type="ECO:0000256" key="5">
    <source>
        <dbReference type="ARBA" id="ARBA00023242"/>
    </source>
</evidence>
<dbReference type="GO" id="GO:0043565">
    <property type="term" value="F:sequence-specific DNA binding"/>
    <property type="evidence" value="ECO:0007669"/>
    <property type="project" value="TreeGrafter"/>
</dbReference>
<dbReference type="PANTHER" id="PTHR47540">
    <property type="entry name" value="THIAMINE REPRESSIBLE GENES REGULATORY PROTEIN THI5"/>
    <property type="match status" value="1"/>
</dbReference>
<keyword evidence="2" id="KW-0805">Transcription regulation</keyword>
<keyword evidence="3" id="KW-0238">DNA-binding</keyword>
<feature type="region of interest" description="Disordered" evidence="6">
    <location>
        <begin position="1"/>
        <end position="46"/>
    </location>
</feature>
<dbReference type="CDD" id="cd12148">
    <property type="entry name" value="fungal_TF_MHR"/>
    <property type="match status" value="1"/>
</dbReference>
<feature type="compositionally biased region" description="Polar residues" evidence="6">
    <location>
        <begin position="13"/>
        <end position="30"/>
    </location>
</feature>
<dbReference type="PROSITE" id="PS50048">
    <property type="entry name" value="ZN2_CY6_FUNGAL_2"/>
    <property type="match status" value="1"/>
</dbReference>
<reference evidence="8 9" key="1">
    <citation type="journal article" date="2014" name="BMC Genomics">
        <title>Comparative genome sequencing reveals chemotype-specific gene clusters in the toxigenic black mold Stachybotrys.</title>
        <authorList>
            <person name="Semeiks J."/>
            <person name="Borek D."/>
            <person name="Otwinowski Z."/>
            <person name="Grishin N.V."/>
        </authorList>
    </citation>
    <scope>NUCLEOTIDE SEQUENCE [LARGE SCALE GENOMIC DNA]</scope>
    <source>
        <strain evidence="9">CBS 109288 / IBT 7711</strain>
    </source>
</reference>
<dbReference type="InterPro" id="IPR051711">
    <property type="entry name" value="Stress_Response_Reg"/>
</dbReference>
<dbReference type="OrthoDB" id="3037908at2759"/>
<dbReference type="AlphaFoldDB" id="A0A084BB48"/>
<dbReference type="Gene3D" id="4.10.240.10">
    <property type="entry name" value="Zn(2)-C6 fungal-type DNA-binding domain"/>
    <property type="match status" value="1"/>
</dbReference>
<evidence type="ECO:0000256" key="4">
    <source>
        <dbReference type="ARBA" id="ARBA00023163"/>
    </source>
</evidence>
<feature type="domain" description="Zn(2)-C6 fungal-type" evidence="7">
    <location>
        <begin position="61"/>
        <end position="90"/>
    </location>
</feature>
<dbReference type="CDD" id="cd00067">
    <property type="entry name" value="GAL4"/>
    <property type="match status" value="1"/>
</dbReference>
<evidence type="ECO:0000259" key="7">
    <source>
        <dbReference type="PROSITE" id="PS50048"/>
    </source>
</evidence>
<gene>
    <name evidence="8" type="ORF">S7711_06675</name>
</gene>
<accession>A0A084BB48</accession>
<dbReference type="GO" id="GO:0005634">
    <property type="term" value="C:nucleus"/>
    <property type="evidence" value="ECO:0007669"/>
    <property type="project" value="UniProtKB-SubCell"/>
</dbReference>
<evidence type="ECO:0000256" key="1">
    <source>
        <dbReference type="ARBA" id="ARBA00004123"/>
    </source>
</evidence>
<dbReference type="InterPro" id="IPR001138">
    <property type="entry name" value="Zn2Cys6_DnaBD"/>
</dbReference>
<dbReference type="PANTHER" id="PTHR47540:SF2">
    <property type="entry name" value="ZN(II)2CYS6 TRANSCRIPTION FACTOR (EUROFUNG)"/>
    <property type="match status" value="1"/>
</dbReference>
<dbReference type="SMART" id="SM00066">
    <property type="entry name" value="GAL4"/>
    <property type="match status" value="1"/>
</dbReference>
<feature type="region of interest" description="Disordered" evidence="6">
    <location>
        <begin position="527"/>
        <end position="551"/>
    </location>
</feature>
<proteinExistence type="predicted"/>
<keyword evidence="4" id="KW-0804">Transcription</keyword>